<dbReference type="InterPro" id="IPR012919">
    <property type="entry name" value="SUN_dom"/>
</dbReference>
<dbReference type="Gene3D" id="2.60.120.260">
    <property type="entry name" value="Galactose-binding domain-like"/>
    <property type="match status" value="1"/>
</dbReference>
<keyword evidence="4 7" id="KW-0472">Membrane</keyword>
<name>A0A0P7ARW4_9HYPO</name>
<feature type="compositionally biased region" description="Basic and acidic residues" evidence="6">
    <location>
        <begin position="80"/>
        <end position="89"/>
    </location>
</feature>
<keyword evidence="2 7" id="KW-0812">Transmembrane</keyword>
<dbReference type="Proteomes" id="UP000050424">
    <property type="component" value="Unassembled WGS sequence"/>
</dbReference>
<evidence type="ECO:0000256" key="2">
    <source>
        <dbReference type="ARBA" id="ARBA00022692"/>
    </source>
</evidence>
<comment type="subcellular location">
    <subcellularLocation>
        <location evidence="1">Membrane</location>
    </subcellularLocation>
</comment>
<keyword evidence="10" id="KW-1185">Reference proteome</keyword>
<comment type="caution">
    <text evidence="9">The sequence shown here is derived from an EMBL/GenBank/DDBJ whole genome shotgun (WGS) entry which is preliminary data.</text>
</comment>
<gene>
    <name evidence="9" type="ORF">AK830_g11124</name>
</gene>
<feature type="compositionally biased region" description="Basic and acidic residues" evidence="6">
    <location>
        <begin position="13"/>
        <end position="28"/>
    </location>
</feature>
<evidence type="ECO:0000256" key="7">
    <source>
        <dbReference type="SAM" id="Phobius"/>
    </source>
</evidence>
<feature type="compositionally biased region" description="Low complexity" evidence="6">
    <location>
        <begin position="161"/>
        <end position="197"/>
    </location>
</feature>
<dbReference type="PROSITE" id="PS51469">
    <property type="entry name" value="SUN"/>
    <property type="match status" value="1"/>
</dbReference>
<dbReference type="GO" id="GO:0034993">
    <property type="term" value="C:meiotic nuclear membrane microtubule tethering complex"/>
    <property type="evidence" value="ECO:0007669"/>
    <property type="project" value="TreeGrafter"/>
</dbReference>
<organism evidence="9 10">
    <name type="scientific">Neonectria ditissima</name>
    <dbReference type="NCBI Taxonomy" id="78410"/>
    <lineage>
        <taxon>Eukaryota</taxon>
        <taxon>Fungi</taxon>
        <taxon>Dikarya</taxon>
        <taxon>Ascomycota</taxon>
        <taxon>Pezizomycotina</taxon>
        <taxon>Sordariomycetes</taxon>
        <taxon>Hypocreomycetidae</taxon>
        <taxon>Hypocreales</taxon>
        <taxon>Nectriaceae</taxon>
        <taxon>Neonectria</taxon>
    </lineage>
</organism>
<proteinExistence type="predicted"/>
<keyword evidence="3 7" id="KW-1133">Transmembrane helix</keyword>
<evidence type="ECO:0000256" key="5">
    <source>
        <dbReference type="SAM" id="Coils"/>
    </source>
</evidence>
<feature type="compositionally biased region" description="Basic and acidic residues" evidence="6">
    <location>
        <begin position="377"/>
        <end position="387"/>
    </location>
</feature>
<evidence type="ECO:0000313" key="10">
    <source>
        <dbReference type="Proteomes" id="UP000050424"/>
    </source>
</evidence>
<feature type="compositionally biased region" description="Polar residues" evidence="6">
    <location>
        <begin position="43"/>
        <end position="53"/>
    </location>
</feature>
<protein>
    <recommendedName>
        <fullName evidence="8">SUN domain-containing protein</fullName>
    </recommendedName>
</protein>
<dbReference type="AlphaFoldDB" id="A0A0P7ARW4"/>
<evidence type="ECO:0000256" key="6">
    <source>
        <dbReference type="SAM" id="MobiDB-lite"/>
    </source>
</evidence>
<dbReference type="STRING" id="78410.A0A0P7ARW4"/>
<accession>A0A0P7ARW4</accession>
<evidence type="ECO:0000313" key="9">
    <source>
        <dbReference type="EMBL" id="KPM35453.1"/>
    </source>
</evidence>
<feature type="compositionally biased region" description="Acidic residues" evidence="6">
    <location>
        <begin position="253"/>
        <end position="265"/>
    </location>
</feature>
<evidence type="ECO:0000256" key="3">
    <source>
        <dbReference type="ARBA" id="ARBA00022989"/>
    </source>
</evidence>
<dbReference type="PANTHER" id="PTHR12911">
    <property type="entry name" value="SAD1/UNC-84-LIKE PROTEIN-RELATED"/>
    <property type="match status" value="1"/>
</dbReference>
<dbReference type="InterPro" id="IPR045119">
    <property type="entry name" value="SUN1-5"/>
</dbReference>
<feature type="compositionally biased region" description="Polar residues" evidence="6">
    <location>
        <begin position="279"/>
        <end position="297"/>
    </location>
</feature>
<feature type="compositionally biased region" description="Polar residues" evidence="6">
    <location>
        <begin position="318"/>
        <end position="333"/>
    </location>
</feature>
<feature type="region of interest" description="Disordered" evidence="6">
    <location>
        <begin position="1"/>
        <end position="387"/>
    </location>
</feature>
<keyword evidence="5" id="KW-0175">Coiled coil</keyword>
<dbReference type="OrthoDB" id="342281at2759"/>
<evidence type="ECO:0000256" key="4">
    <source>
        <dbReference type="ARBA" id="ARBA00023136"/>
    </source>
</evidence>
<dbReference type="GO" id="GO:0043495">
    <property type="term" value="F:protein-membrane adaptor activity"/>
    <property type="evidence" value="ECO:0007669"/>
    <property type="project" value="TreeGrafter"/>
</dbReference>
<feature type="domain" description="SUN" evidence="8">
    <location>
        <begin position="906"/>
        <end position="1110"/>
    </location>
</feature>
<feature type="compositionally biased region" description="Basic residues" evidence="6">
    <location>
        <begin position="1"/>
        <end position="10"/>
    </location>
</feature>
<feature type="compositionally biased region" description="Basic and acidic residues" evidence="6">
    <location>
        <begin position="234"/>
        <end position="247"/>
    </location>
</feature>
<evidence type="ECO:0000259" key="8">
    <source>
        <dbReference type="PROSITE" id="PS51469"/>
    </source>
</evidence>
<dbReference type="EMBL" id="LKCW01000252">
    <property type="protein sequence ID" value="KPM35453.1"/>
    <property type="molecule type" value="Genomic_DNA"/>
</dbReference>
<reference evidence="9 10" key="1">
    <citation type="submission" date="2015-09" db="EMBL/GenBank/DDBJ databases">
        <title>Draft genome of a European isolate of the apple canker pathogen Neonectria ditissima.</title>
        <authorList>
            <person name="Gomez-Cortecero A."/>
            <person name="Harrison R.J."/>
            <person name="Armitage A.D."/>
        </authorList>
    </citation>
    <scope>NUCLEOTIDE SEQUENCE [LARGE SCALE GENOMIC DNA]</scope>
    <source>
        <strain evidence="9 10">R09/05</strain>
    </source>
</reference>
<evidence type="ECO:0000256" key="1">
    <source>
        <dbReference type="ARBA" id="ARBA00004370"/>
    </source>
</evidence>
<dbReference type="PANTHER" id="PTHR12911:SF8">
    <property type="entry name" value="KLAROID PROTEIN-RELATED"/>
    <property type="match status" value="1"/>
</dbReference>
<feature type="transmembrane region" description="Helical" evidence="7">
    <location>
        <begin position="546"/>
        <end position="570"/>
    </location>
</feature>
<sequence length="1121" mass="124753">MPPKSVRRSSRLGSREPSRDPEPADPRDSPVALARPHLPSLRATPSSRRQYTYGSDVEPPTRPSPQPQHMDVGDAIGMAMDRDADDQRFVRPKRPKHAAAAEDSDEDELAQPSRPTRAPKQGSSRRGAANVANPPGEPESEDEVLTLRSFDMEGDFYGNATITSTPGGTPIPRRRPGTLQQERPVLQRPLLQPPVLERPTREPPRDAAAAQTYEEIYAQARSTAAAINRPASSSEERARRTRSEPKKPQAQQDSEEDAGGSEDPDALVYRNSQRHGHRTNTPAPKSIRQLNTTQLRSQKPGVVHTPESGNDLEEEGQSNRPRASRPKTQTTAGPSNRRSRSPQPPADQRPEAAGGPSNRRSEEPQAADQRPRAAKGSRIELRIRDRGGQGLFAQADELNKARPDFNNDPYPADRRERDAAIQRDILAAEEQLARERAAATRREAAIARGETEAARRDARRRWWAWLLSQWPFRLFGIRPRAENDNQVEADDPAVGRTEWWRLFDPRTYWQTFSWFCETLPDRITDAMERWFNINIRGLIPRPGQTFVMALAGILGLLVLALVGPAIVAMLRTLGVPDAGSFPSTDGIQLPSIGGIAGKIGGLIPSLSWWPLRRSRGDLDDLFESIGPDDNANDLVNKVWEHYEKSIGSVKKDVRLHKASLQKLEMMVPKIVRMELKNGKVVPTQEFWHALRDLIRGDGGFLTMEKKDGGYEFTSEEQWQSIRARLDRDPTWASKLNATVAGMENRFDAKMSGAWDAWVKNNEDKIAELIGPALDKIQSAGSGHEFDQRLRQIVKDQLRGGDLQDVIVSRAEFLRHLQNEWATHRAEMRAEMQALQPQLEALREEMRAATRNQPQGISKGEVAALVKSLVLKAVGDLNLEAMAKGKIHLHWAAELKNQVNYFGIGAGAVVDVDRSSLTYDPMKKGTVAPEDYARGIRGVVPLPPIAALDSWEDEGDCWCAARSVNHRGNPHGATLSVLLGHRVVPRHVVVEHVLPGATNDPDARPRHVEVYAHFEDPGLRERVRDFAATHLPDPAHDRDFQPHDYGSAFVKIAQFVYEGAELHDGVHVHRLHSDLVALGAATDQVIVRATSNYGAATHTCFYRVRLFGQPHDGLLGDVSDDV</sequence>
<feature type="coiled-coil region" evidence="5">
    <location>
        <begin position="824"/>
        <end position="851"/>
    </location>
</feature>